<protein>
    <submittedName>
        <fullName evidence="1">Uncharacterized protein</fullName>
    </submittedName>
</protein>
<dbReference type="AlphaFoldDB" id="A0AAE1U075"/>
<keyword evidence="2" id="KW-1185">Reference proteome</keyword>
<organism evidence="1 2">
    <name type="scientific">Petrolisthes manimaculis</name>
    <dbReference type="NCBI Taxonomy" id="1843537"/>
    <lineage>
        <taxon>Eukaryota</taxon>
        <taxon>Metazoa</taxon>
        <taxon>Ecdysozoa</taxon>
        <taxon>Arthropoda</taxon>
        <taxon>Crustacea</taxon>
        <taxon>Multicrustacea</taxon>
        <taxon>Malacostraca</taxon>
        <taxon>Eumalacostraca</taxon>
        <taxon>Eucarida</taxon>
        <taxon>Decapoda</taxon>
        <taxon>Pleocyemata</taxon>
        <taxon>Anomura</taxon>
        <taxon>Galatheoidea</taxon>
        <taxon>Porcellanidae</taxon>
        <taxon>Petrolisthes</taxon>
    </lineage>
</organism>
<name>A0AAE1U075_9EUCA</name>
<reference evidence="1" key="1">
    <citation type="submission" date="2023-11" db="EMBL/GenBank/DDBJ databases">
        <title>Genome assemblies of two species of porcelain crab, Petrolisthes cinctipes and Petrolisthes manimaculis (Anomura: Porcellanidae).</title>
        <authorList>
            <person name="Angst P."/>
        </authorList>
    </citation>
    <scope>NUCLEOTIDE SEQUENCE</scope>
    <source>
        <strain evidence="1">PB745_02</strain>
        <tissue evidence="1">Gill</tissue>
    </source>
</reference>
<sequence>MHTPVLHSLTHPPNTTTLIFTNMSPNLHASSHRCLNTLPHTAQHYIHISILHATNRITSLHSCNRVSTTNASVMVHVIAAHLARGRTLTFANPPVGNRETIKAVTRTRPESHHHTS</sequence>
<dbReference type="Proteomes" id="UP001292094">
    <property type="component" value="Unassembled WGS sequence"/>
</dbReference>
<gene>
    <name evidence="1" type="ORF">Pmani_023456</name>
</gene>
<evidence type="ECO:0000313" key="1">
    <source>
        <dbReference type="EMBL" id="KAK4304577.1"/>
    </source>
</evidence>
<comment type="caution">
    <text evidence="1">The sequence shown here is derived from an EMBL/GenBank/DDBJ whole genome shotgun (WGS) entry which is preliminary data.</text>
</comment>
<proteinExistence type="predicted"/>
<evidence type="ECO:0000313" key="2">
    <source>
        <dbReference type="Proteomes" id="UP001292094"/>
    </source>
</evidence>
<accession>A0AAE1U075</accession>
<dbReference type="EMBL" id="JAWZYT010002409">
    <property type="protein sequence ID" value="KAK4304577.1"/>
    <property type="molecule type" value="Genomic_DNA"/>
</dbReference>